<evidence type="ECO:0000313" key="2">
    <source>
        <dbReference type="Proteomes" id="UP000236151"/>
    </source>
</evidence>
<accession>A0A2K2FKP8</accession>
<comment type="caution">
    <text evidence="1">The sequence shown here is derived from an EMBL/GenBank/DDBJ whole genome shotgun (WGS) entry which is preliminary data.</text>
</comment>
<dbReference type="AlphaFoldDB" id="A0A2K2FKP8"/>
<name>A0A2K2FKP8_9CLOT</name>
<dbReference type="Proteomes" id="UP000236151">
    <property type="component" value="Unassembled WGS sequence"/>
</dbReference>
<reference evidence="1 2" key="1">
    <citation type="submission" date="2017-06" db="EMBL/GenBank/DDBJ databases">
        <title>Investigating the central metabolism of Clostridium thermosuccinogenes.</title>
        <authorList>
            <person name="Koendjbiharie J.G."/>
            <person name="van Kranenburg R."/>
        </authorList>
    </citation>
    <scope>NUCLEOTIDE SEQUENCE [LARGE SCALE GENOMIC DNA]</scope>
    <source>
        <strain evidence="1 2">DSM 5806</strain>
    </source>
</reference>
<gene>
    <name evidence="1" type="ORF">CDQ84_02600</name>
</gene>
<organism evidence="1 2">
    <name type="scientific">Clostridium thermosuccinogenes</name>
    <dbReference type="NCBI Taxonomy" id="84032"/>
    <lineage>
        <taxon>Bacteria</taxon>
        <taxon>Bacillati</taxon>
        <taxon>Bacillota</taxon>
        <taxon>Clostridia</taxon>
        <taxon>Eubacteriales</taxon>
        <taxon>Clostridiaceae</taxon>
        <taxon>Clostridium</taxon>
    </lineage>
</organism>
<dbReference type="EMBL" id="NIOJ01000004">
    <property type="protein sequence ID" value="PNU01039.1"/>
    <property type="molecule type" value="Genomic_DNA"/>
</dbReference>
<protein>
    <submittedName>
        <fullName evidence="1">Uncharacterized protein</fullName>
    </submittedName>
</protein>
<proteinExistence type="predicted"/>
<keyword evidence="2" id="KW-1185">Reference proteome</keyword>
<sequence length="98" mass="11461">MAITVNLCSKSNGEIKKFLESYYEKQVNMDEDVGRWMYVYNKPLDAVDIICTVMDNKDKYNITMYIELDSGDVHPVTYENHNDIVKGLFSLFYSEEQV</sequence>
<dbReference type="OrthoDB" id="1739544at2"/>
<evidence type="ECO:0000313" key="1">
    <source>
        <dbReference type="EMBL" id="PNU01039.1"/>
    </source>
</evidence>
<dbReference type="RefSeq" id="WP_103080167.1">
    <property type="nucleotide sequence ID" value="NZ_CP021850.1"/>
</dbReference>
<dbReference type="KEGG" id="cthd:CDO33_05625"/>